<comment type="similarity">
    <text evidence="1">Belongs to the fatty acyl-CoA reductase family.</text>
</comment>
<dbReference type="AlphaFoldDB" id="A0A1V6QDR0"/>
<name>A0A1V6QDR0_9EURO</name>
<evidence type="ECO:0000259" key="2">
    <source>
        <dbReference type="Pfam" id="PF07993"/>
    </source>
</evidence>
<dbReference type="GO" id="GO:0102965">
    <property type="term" value="F:alcohol-forming long-chain fatty acyl-CoA reductase activity"/>
    <property type="evidence" value="ECO:0007669"/>
    <property type="project" value="UniProtKB-EC"/>
</dbReference>
<evidence type="ECO:0000256" key="1">
    <source>
        <dbReference type="RuleBase" id="RU363097"/>
    </source>
</evidence>
<dbReference type="PANTHER" id="PTHR11011">
    <property type="entry name" value="MALE STERILITY PROTEIN 2-RELATED"/>
    <property type="match status" value="1"/>
</dbReference>
<dbReference type="Gene3D" id="3.40.50.720">
    <property type="entry name" value="NAD(P)-binding Rossmann-like Domain"/>
    <property type="match status" value="1"/>
</dbReference>
<keyword evidence="1" id="KW-0443">Lipid metabolism</keyword>
<keyword evidence="4" id="KW-1185">Reference proteome</keyword>
<feature type="domain" description="Thioester reductase (TE)" evidence="2">
    <location>
        <begin position="10"/>
        <end position="98"/>
    </location>
</feature>
<dbReference type="Pfam" id="PF07993">
    <property type="entry name" value="NAD_binding_4"/>
    <property type="match status" value="1"/>
</dbReference>
<dbReference type="GO" id="GO:0080019">
    <property type="term" value="F:alcohol-forming very long-chain fatty acyl-CoA reductase activity"/>
    <property type="evidence" value="ECO:0007669"/>
    <property type="project" value="InterPro"/>
</dbReference>
<sequence>MGNCANAILATEKIVFVLGDIVPPNFGLSEHDLEIICHDTIVIFHSAASIALNNELAEAIEQNCVPFLELARMSTSFVKLKILVQISTAYVNTFLPDESPDFEQQIRSEAPTESKADTYLHIVLLSPAAGSFPGNQHEINSLFLDYWNISLESVALLGSPLVSSYHSRRVDIKGHLYLG</sequence>
<keyword evidence="1" id="KW-0560">Oxidoreductase</keyword>
<organism evidence="3 4">
    <name type="scientific">Penicillium solitum</name>
    <dbReference type="NCBI Taxonomy" id="60172"/>
    <lineage>
        <taxon>Eukaryota</taxon>
        <taxon>Fungi</taxon>
        <taxon>Dikarya</taxon>
        <taxon>Ascomycota</taxon>
        <taxon>Pezizomycotina</taxon>
        <taxon>Eurotiomycetes</taxon>
        <taxon>Eurotiomycetidae</taxon>
        <taxon>Eurotiales</taxon>
        <taxon>Aspergillaceae</taxon>
        <taxon>Penicillium</taxon>
    </lineage>
</organism>
<gene>
    <name evidence="3" type="ORF">PENSOL_c080G07084</name>
</gene>
<keyword evidence="1" id="KW-0444">Lipid biosynthesis</keyword>
<dbReference type="InterPro" id="IPR013120">
    <property type="entry name" value="FAR_NAD-bd"/>
</dbReference>
<dbReference type="GO" id="GO:0035336">
    <property type="term" value="P:long-chain fatty-acyl-CoA metabolic process"/>
    <property type="evidence" value="ECO:0007669"/>
    <property type="project" value="TreeGrafter"/>
</dbReference>
<dbReference type="STRING" id="60172.A0A1V6QDR0"/>
<comment type="catalytic activity">
    <reaction evidence="1">
        <text>a long-chain fatty acyl-CoA + 2 NADPH + 2 H(+) = a long-chain primary fatty alcohol + 2 NADP(+) + CoA</text>
        <dbReference type="Rhea" id="RHEA:52716"/>
        <dbReference type="ChEBI" id="CHEBI:15378"/>
        <dbReference type="ChEBI" id="CHEBI:57287"/>
        <dbReference type="ChEBI" id="CHEBI:57783"/>
        <dbReference type="ChEBI" id="CHEBI:58349"/>
        <dbReference type="ChEBI" id="CHEBI:77396"/>
        <dbReference type="ChEBI" id="CHEBI:83139"/>
        <dbReference type="EC" id="1.2.1.84"/>
    </reaction>
</comment>
<comment type="caution">
    <text evidence="3">The sequence shown here is derived from an EMBL/GenBank/DDBJ whole genome shotgun (WGS) entry which is preliminary data.</text>
</comment>
<reference evidence="4" key="1">
    <citation type="journal article" date="2017" name="Nat. Microbiol.">
        <title>Global analysis of biosynthetic gene clusters reveals vast potential of secondary metabolite production in Penicillium species.</title>
        <authorList>
            <person name="Nielsen J.C."/>
            <person name="Grijseels S."/>
            <person name="Prigent S."/>
            <person name="Ji B."/>
            <person name="Dainat J."/>
            <person name="Nielsen K.F."/>
            <person name="Frisvad J.C."/>
            <person name="Workman M."/>
            <person name="Nielsen J."/>
        </authorList>
    </citation>
    <scope>NUCLEOTIDE SEQUENCE [LARGE SCALE GENOMIC DNA]</scope>
    <source>
        <strain evidence="4">IBT 29525</strain>
    </source>
</reference>
<dbReference type="Proteomes" id="UP000191612">
    <property type="component" value="Unassembled WGS sequence"/>
</dbReference>
<accession>A0A1V6QDR0</accession>
<keyword evidence="1" id="KW-0521">NADP</keyword>
<dbReference type="PANTHER" id="PTHR11011:SF45">
    <property type="entry name" value="FATTY ACYL-COA REDUCTASE CG8306-RELATED"/>
    <property type="match status" value="1"/>
</dbReference>
<dbReference type="GO" id="GO:0005777">
    <property type="term" value="C:peroxisome"/>
    <property type="evidence" value="ECO:0007669"/>
    <property type="project" value="TreeGrafter"/>
</dbReference>
<protein>
    <recommendedName>
        <fullName evidence="1">Fatty acyl-CoA reductase</fullName>
        <ecNumber evidence="1">1.2.1.84</ecNumber>
    </recommendedName>
</protein>
<dbReference type="EMBL" id="MDYO01000080">
    <property type="protein sequence ID" value="OQD87341.1"/>
    <property type="molecule type" value="Genomic_DNA"/>
</dbReference>
<proteinExistence type="inferred from homology"/>
<evidence type="ECO:0000313" key="4">
    <source>
        <dbReference type="Proteomes" id="UP000191612"/>
    </source>
</evidence>
<dbReference type="EC" id="1.2.1.84" evidence="1"/>
<evidence type="ECO:0000313" key="3">
    <source>
        <dbReference type="EMBL" id="OQD87341.1"/>
    </source>
</evidence>
<dbReference type="InterPro" id="IPR026055">
    <property type="entry name" value="FAR"/>
</dbReference>
<comment type="function">
    <text evidence="1">Catalyzes the reduction of fatty acyl-CoA to fatty alcohols.</text>
</comment>